<dbReference type="Proteomes" id="UP000503088">
    <property type="component" value="Chromosome"/>
</dbReference>
<protein>
    <submittedName>
        <fullName evidence="2">Virulence factor</fullName>
    </submittedName>
</protein>
<dbReference type="Pfam" id="PF13646">
    <property type="entry name" value="HEAT_2"/>
    <property type="match status" value="1"/>
</dbReference>
<dbReference type="Pfam" id="PF08712">
    <property type="entry name" value="Nfu_N"/>
    <property type="match status" value="1"/>
</dbReference>
<dbReference type="PANTHER" id="PTHR12697">
    <property type="entry name" value="PBS LYASE HEAT-LIKE PROTEIN"/>
    <property type="match status" value="1"/>
</dbReference>
<feature type="domain" description="Scaffold protein Nfu/NifU N-terminal" evidence="1">
    <location>
        <begin position="4"/>
        <end position="86"/>
    </location>
</feature>
<dbReference type="GO" id="GO:0016491">
    <property type="term" value="F:oxidoreductase activity"/>
    <property type="evidence" value="ECO:0007669"/>
    <property type="project" value="TreeGrafter"/>
</dbReference>
<dbReference type="SMART" id="SM00932">
    <property type="entry name" value="Nfu_N"/>
    <property type="match status" value="1"/>
</dbReference>
<dbReference type="AlphaFoldDB" id="A0A7D3XS16"/>
<dbReference type="SUPFAM" id="SSF110836">
    <property type="entry name" value="Hypothetical protein SAV1430"/>
    <property type="match status" value="1"/>
</dbReference>
<dbReference type="InterPro" id="IPR011989">
    <property type="entry name" value="ARM-like"/>
</dbReference>
<dbReference type="Gene3D" id="3.30.1370.70">
    <property type="entry name" value="Scaffold protein Nfu/NifU, N-terminal domain"/>
    <property type="match status" value="1"/>
</dbReference>
<keyword evidence="3" id="KW-1185">Reference proteome</keyword>
<dbReference type="SMART" id="SM00567">
    <property type="entry name" value="EZ_HEAT"/>
    <property type="match status" value="4"/>
</dbReference>
<reference evidence="2 3" key="1">
    <citation type="submission" date="2020-01" db="EMBL/GenBank/DDBJ databases">
        <authorList>
            <person name="Gulvik C.A."/>
            <person name="Batra D.G."/>
        </authorList>
    </citation>
    <scope>NUCLEOTIDE SEQUENCE [LARGE SCALE GENOMIC DNA]</scope>
    <source>
        <strain evidence="2 3">W9323</strain>
    </source>
</reference>
<dbReference type="InterPro" id="IPR036498">
    <property type="entry name" value="Nfu/NifU_N_sf"/>
</dbReference>
<gene>
    <name evidence="2" type="ORF">GXN76_15210</name>
</gene>
<dbReference type="InterPro" id="IPR025989">
    <property type="entry name" value="Virulence_F_dom"/>
</dbReference>
<organism evidence="2 3">
    <name type="scientific">Kroppenstedtia pulmonis</name>
    <dbReference type="NCBI Taxonomy" id="1380685"/>
    <lineage>
        <taxon>Bacteria</taxon>
        <taxon>Bacillati</taxon>
        <taxon>Bacillota</taxon>
        <taxon>Bacilli</taxon>
        <taxon>Bacillales</taxon>
        <taxon>Thermoactinomycetaceae</taxon>
        <taxon>Kroppenstedtia</taxon>
    </lineage>
</organism>
<dbReference type="KEGG" id="kpul:GXN76_15210"/>
<dbReference type="InterPro" id="IPR004155">
    <property type="entry name" value="PBS_lyase_HEAT"/>
</dbReference>
<evidence type="ECO:0000259" key="1">
    <source>
        <dbReference type="SMART" id="SM00932"/>
    </source>
</evidence>
<dbReference type="SUPFAM" id="SSF48371">
    <property type="entry name" value="ARM repeat"/>
    <property type="match status" value="1"/>
</dbReference>
<sequence length="373" mass="42070">MKLLSIEPTPSPNSMKLNVDQHVSKGATYTQDRQEEAPAIVRELLAIDGVKSIYRVADFLALERQSKVDWQPILARVREVFGEERGNRKVQEQHSGDDAFGEVKVYLQTFRGLPIQLKLDSGQEEKRYPLPERFAQAIMKAQIASENMVMERKWEERGVRYGDLDEVGPEVAEEIAAAYDDERLQSLVEEALRQGKGAPAPGIRESYPVTLAMLDHPDWKKRYAALEQMNPTKEDLPVLTKALQDPKSSLRRLATAYLGSLEDPVVLPALYQALKDPSVTVRRTAGDCLSDLGDPDAIPAMIEALQDKSKLVRWRAAMFLYETGDESAVDALEKAQEDPEFEVSMQVKMALERIRKGEEASGSVWQQMTRRNQ</sequence>
<dbReference type="InterPro" id="IPR016024">
    <property type="entry name" value="ARM-type_fold"/>
</dbReference>
<dbReference type="PANTHER" id="PTHR12697:SF37">
    <property type="entry name" value="CONSERVED VIRULENCE FACTOR C"/>
    <property type="match status" value="1"/>
</dbReference>
<dbReference type="Gene3D" id="1.25.10.10">
    <property type="entry name" value="Leucine-rich Repeat Variant"/>
    <property type="match status" value="1"/>
</dbReference>
<dbReference type="EMBL" id="CP048104">
    <property type="protein sequence ID" value="QKG85662.1"/>
    <property type="molecule type" value="Genomic_DNA"/>
</dbReference>
<evidence type="ECO:0000313" key="2">
    <source>
        <dbReference type="EMBL" id="QKG85662.1"/>
    </source>
</evidence>
<dbReference type="InterPro" id="IPR014824">
    <property type="entry name" value="Nfu/NifU_N"/>
</dbReference>
<accession>A0A7D3XS16</accession>
<proteinExistence type="predicted"/>
<evidence type="ECO:0000313" key="3">
    <source>
        <dbReference type="Proteomes" id="UP000503088"/>
    </source>
</evidence>
<name>A0A7D3XS16_9BACL</name>
<dbReference type="Pfam" id="PF13769">
    <property type="entry name" value="Virulence_fact"/>
    <property type="match status" value="1"/>
</dbReference>
<dbReference type="RefSeq" id="WP_173224515.1">
    <property type="nucleotide sequence ID" value="NZ_CP048104.1"/>
</dbReference>